<evidence type="ECO:0000256" key="7">
    <source>
        <dbReference type="RuleBase" id="RU363137"/>
    </source>
</evidence>
<feature type="region of interest" description="Disordered" evidence="9">
    <location>
        <begin position="272"/>
        <end position="385"/>
    </location>
</feature>
<evidence type="ECO:0000256" key="8">
    <source>
        <dbReference type="SAM" id="Coils"/>
    </source>
</evidence>
<protein>
    <recommendedName>
        <fullName evidence="7">Clathrin light chain</fullName>
    </recommendedName>
</protein>
<evidence type="ECO:0000256" key="2">
    <source>
        <dbReference type="ARBA" id="ARBA00004180"/>
    </source>
</evidence>
<proteinExistence type="inferred from homology"/>
<evidence type="ECO:0000256" key="6">
    <source>
        <dbReference type="ARBA" id="ARBA00023329"/>
    </source>
</evidence>
<keyword evidence="6 7" id="KW-0968">Cytoplasmic vesicle</keyword>
<feature type="compositionally biased region" description="Pro residues" evidence="9">
    <location>
        <begin position="317"/>
        <end position="328"/>
    </location>
</feature>
<feature type="compositionally biased region" description="Basic and acidic residues" evidence="9">
    <location>
        <begin position="272"/>
        <end position="286"/>
    </location>
</feature>
<comment type="similarity">
    <text evidence="3 7">Belongs to the clathrin light chain family.</text>
</comment>
<keyword evidence="5 7" id="KW-0168">Coated pit</keyword>
<evidence type="ECO:0000256" key="5">
    <source>
        <dbReference type="ARBA" id="ARBA00023176"/>
    </source>
</evidence>
<dbReference type="Proteomes" id="UP000583929">
    <property type="component" value="Unassembled WGS sequence"/>
</dbReference>
<dbReference type="GO" id="GO:0006886">
    <property type="term" value="P:intracellular protein transport"/>
    <property type="evidence" value="ECO:0007669"/>
    <property type="project" value="InterPro"/>
</dbReference>
<dbReference type="GO" id="GO:0030132">
    <property type="term" value="C:clathrin coat of coated pit"/>
    <property type="evidence" value="ECO:0007669"/>
    <property type="project" value="InterPro"/>
</dbReference>
<evidence type="ECO:0000313" key="13">
    <source>
        <dbReference type="Proteomes" id="UP000583929"/>
    </source>
</evidence>
<evidence type="ECO:0000256" key="1">
    <source>
        <dbReference type="ARBA" id="ARBA00003913"/>
    </source>
</evidence>
<reference evidence="12 13" key="1">
    <citation type="journal article" date="2020" name="bioRxiv">
        <title>Sequence and annotation of 42 cannabis genomes reveals extensive copy number variation in cannabinoid synthesis and pathogen resistance genes.</title>
        <authorList>
            <person name="Mckernan K.J."/>
            <person name="Helbert Y."/>
            <person name="Kane L.T."/>
            <person name="Ebling H."/>
            <person name="Zhang L."/>
            <person name="Liu B."/>
            <person name="Eaton Z."/>
            <person name="Mclaughlin S."/>
            <person name="Kingan S."/>
            <person name="Baybayan P."/>
            <person name="Concepcion G."/>
            <person name="Jordan M."/>
            <person name="Riva A."/>
            <person name="Barbazuk W."/>
            <person name="Harkins T."/>
        </authorList>
    </citation>
    <scope>NUCLEOTIDE SEQUENCE [LARGE SCALE GENOMIC DNA]</scope>
    <source>
        <strain evidence="12 13">cv. Jamaican Lion 4</strain>
        <strain evidence="11">Father</strain>
        <strain evidence="10">Mother</strain>
        <tissue evidence="11">Leaf</tissue>
    </source>
</reference>
<keyword evidence="13" id="KW-1185">Reference proteome</keyword>
<evidence type="ECO:0000313" key="10">
    <source>
        <dbReference type="EMBL" id="KAF4363812.1"/>
    </source>
</evidence>
<dbReference type="AlphaFoldDB" id="A0A7J6HFL1"/>
<dbReference type="InterPro" id="IPR000996">
    <property type="entry name" value="Clathrin_L-chain"/>
</dbReference>
<comment type="subcellular location">
    <subcellularLocation>
        <location evidence="2 7">Cytoplasmic vesicle membrane</location>
        <topology evidence="2 7">Peripheral membrane protein</topology>
        <orientation evidence="2 7">Cytoplasmic side</orientation>
    </subcellularLocation>
    <subcellularLocation>
        <location evidence="7">Membrane</location>
        <location evidence="7">Coated pit</location>
        <topology evidence="7">Peripheral membrane protein</topology>
        <orientation evidence="7">Cytoplasmic side</orientation>
    </subcellularLocation>
    <text evidence="7">Cytoplasmic face of coated pits and vesicles.</text>
</comment>
<comment type="function">
    <text evidence="1 7">Clathrin is the major protein of the polyhedral coat of coated pits and vesicles.</text>
</comment>
<keyword evidence="8" id="KW-0175">Coiled coil</keyword>
<evidence type="ECO:0000256" key="3">
    <source>
        <dbReference type="ARBA" id="ARBA00005263"/>
    </source>
</evidence>
<feature type="compositionally biased region" description="Basic and acidic residues" evidence="9">
    <location>
        <begin position="329"/>
        <end position="339"/>
    </location>
</feature>
<comment type="caution">
    <text evidence="11">The sequence shown here is derived from an EMBL/GenBank/DDBJ whole genome shotgun (WGS) entry which is preliminary data.</text>
</comment>
<feature type="compositionally biased region" description="Basic and acidic residues" evidence="9">
    <location>
        <begin position="348"/>
        <end position="370"/>
    </location>
</feature>
<dbReference type="GO" id="GO:0032050">
    <property type="term" value="F:clathrin heavy chain binding"/>
    <property type="evidence" value="ECO:0007669"/>
    <property type="project" value="TreeGrafter"/>
</dbReference>
<dbReference type="GO" id="GO:0072583">
    <property type="term" value="P:clathrin-dependent endocytosis"/>
    <property type="evidence" value="ECO:0007669"/>
    <property type="project" value="TreeGrafter"/>
</dbReference>
<dbReference type="GO" id="GO:0030130">
    <property type="term" value="C:clathrin coat of trans-Golgi network vesicle"/>
    <property type="evidence" value="ECO:0007669"/>
    <property type="project" value="InterPro"/>
</dbReference>
<evidence type="ECO:0000313" key="12">
    <source>
        <dbReference type="Proteomes" id="UP000525078"/>
    </source>
</evidence>
<dbReference type="PANTHER" id="PTHR10639:SF7">
    <property type="entry name" value="CLATHRIN LIGHT CHAIN"/>
    <property type="match status" value="1"/>
</dbReference>
<accession>A0A7J6HFL1</accession>
<dbReference type="EMBL" id="JAATIP010000172">
    <property type="protein sequence ID" value="KAF4363812.1"/>
    <property type="molecule type" value="Genomic_DNA"/>
</dbReference>
<feature type="coiled-coil region" evidence="8">
    <location>
        <begin position="185"/>
        <end position="216"/>
    </location>
</feature>
<name>A0A7J6HFL1_CANSA</name>
<dbReference type="EMBL" id="JAATIQ010000047">
    <property type="protein sequence ID" value="KAF4394076.1"/>
    <property type="molecule type" value="Genomic_DNA"/>
</dbReference>
<feature type="non-terminal residue" evidence="11">
    <location>
        <position position="385"/>
    </location>
</feature>
<evidence type="ECO:0000313" key="11">
    <source>
        <dbReference type="EMBL" id="KAF4394076.1"/>
    </source>
</evidence>
<dbReference type="PANTHER" id="PTHR10639">
    <property type="entry name" value="CLATHRIN LIGHT CHAIN"/>
    <property type="match status" value="1"/>
</dbReference>
<evidence type="ECO:0000256" key="4">
    <source>
        <dbReference type="ARBA" id="ARBA00023136"/>
    </source>
</evidence>
<evidence type="ECO:0000256" key="9">
    <source>
        <dbReference type="SAM" id="MobiDB-lite"/>
    </source>
</evidence>
<gene>
    <name evidence="10" type="ORF">F8388_000477</name>
    <name evidence="11" type="ORF">G4B88_026045</name>
</gene>
<dbReference type="GO" id="GO:0005198">
    <property type="term" value="F:structural molecule activity"/>
    <property type="evidence" value="ECO:0007669"/>
    <property type="project" value="InterPro"/>
</dbReference>
<keyword evidence="4 7" id="KW-0472">Membrane</keyword>
<organism evidence="11 13">
    <name type="scientific">Cannabis sativa</name>
    <name type="common">Hemp</name>
    <name type="synonym">Marijuana</name>
    <dbReference type="NCBI Taxonomy" id="3483"/>
    <lineage>
        <taxon>Eukaryota</taxon>
        <taxon>Viridiplantae</taxon>
        <taxon>Streptophyta</taxon>
        <taxon>Embryophyta</taxon>
        <taxon>Tracheophyta</taxon>
        <taxon>Spermatophyta</taxon>
        <taxon>Magnoliopsida</taxon>
        <taxon>eudicotyledons</taxon>
        <taxon>Gunneridae</taxon>
        <taxon>Pentapetalae</taxon>
        <taxon>rosids</taxon>
        <taxon>fabids</taxon>
        <taxon>Rosales</taxon>
        <taxon>Cannabaceae</taxon>
        <taxon>Cannabis</taxon>
    </lineage>
</organism>
<sequence>IYRFPIQNDSSSSHYYITQNNKTLSFYPFTQRIRSEKREREKAMASFDAYGLDGDDLNSADRHFDDNDVVVVDDFSAYDSFSSSTFPADQHQSDDYVAVDHSTAATSPFGFEDPNPNYSDSSPFGSVHVENGNGNGNGNNGNGSLFESYGVGEDGIGNGDGVFSTLDGPVLPPPTEMEPEEGYALREWRRKNAILLEEKENREKEMRNKILEEAEEFIISFYEKRKLNVETNKTNNREKEKLFLANQENFHKSADKQYWKAIAELIPHEVPNIEKKRSKKDQDKRPSITIVQGPKPGKPTDLSRMRQILVKLKHTPPPHMIPPPPPPAKDPKDTKDGKTGKTISVAAKDAKDGKTDAKDIASKTEEEEKAPPTTTTTTNDQPAII</sequence>
<dbReference type="Pfam" id="PF01086">
    <property type="entry name" value="Clathrin_lg_ch"/>
    <property type="match status" value="1"/>
</dbReference>
<dbReference type="Proteomes" id="UP000525078">
    <property type="component" value="Unassembled WGS sequence"/>
</dbReference>